<organism evidence="2 3">
    <name type="scientific">Arthrobacter ginkgonis</name>
    <dbReference type="NCBI Taxonomy" id="1630594"/>
    <lineage>
        <taxon>Bacteria</taxon>
        <taxon>Bacillati</taxon>
        <taxon>Actinomycetota</taxon>
        <taxon>Actinomycetes</taxon>
        <taxon>Micrococcales</taxon>
        <taxon>Micrococcaceae</taxon>
        <taxon>Arthrobacter</taxon>
    </lineage>
</organism>
<dbReference type="NCBIfam" id="TIGR01994">
    <property type="entry name" value="SUF_scaf_2"/>
    <property type="match status" value="1"/>
</dbReference>
<evidence type="ECO:0000313" key="3">
    <source>
        <dbReference type="Proteomes" id="UP001500752"/>
    </source>
</evidence>
<gene>
    <name evidence="2" type="ORF">GCM10023081_33090</name>
</gene>
<feature type="domain" description="NIF system FeS cluster assembly NifU N-terminal" evidence="1">
    <location>
        <begin position="8"/>
        <end position="132"/>
    </location>
</feature>
<comment type="caution">
    <text evidence="2">The sequence shown here is derived from an EMBL/GenBank/DDBJ whole genome shotgun (WGS) entry which is preliminary data.</text>
</comment>
<dbReference type="EMBL" id="BAABEO010000023">
    <property type="protein sequence ID" value="GAA3693103.1"/>
    <property type="molecule type" value="Genomic_DNA"/>
</dbReference>
<keyword evidence="3" id="KW-1185">Reference proteome</keyword>
<sequence length="153" mass="16447">MSGLEQLYQQIILDHAKRRVGDGLKEAEAGHAWGESHQHNPICGDEIRLRVETDGDTIARISWEGNGCSISMASASALVELAQGEDRGTFTDMLEEFRETMRSRGTREGDEELLGDAAAFSGVSRFPARVKCAMLAWVAAEGALLTAAPGNAA</sequence>
<accession>A0ABP7CQI8</accession>
<evidence type="ECO:0000313" key="2">
    <source>
        <dbReference type="EMBL" id="GAA3693103.1"/>
    </source>
</evidence>
<dbReference type="Pfam" id="PF01592">
    <property type="entry name" value="NifU_N"/>
    <property type="match status" value="1"/>
</dbReference>
<dbReference type="CDD" id="cd06664">
    <property type="entry name" value="IscU_like"/>
    <property type="match status" value="1"/>
</dbReference>
<dbReference type="SUPFAM" id="SSF82649">
    <property type="entry name" value="SufE/NifU"/>
    <property type="match status" value="1"/>
</dbReference>
<dbReference type="Proteomes" id="UP001500752">
    <property type="component" value="Unassembled WGS sequence"/>
</dbReference>
<name>A0ABP7CQI8_9MICC</name>
<dbReference type="InterPro" id="IPR002871">
    <property type="entry name" value="NIF_FeS_clus_asmbl_NifU_N"/>
</dbReference>
<proteinExistence type="predicted"/>
<reference evidence="3" key="1">
    <citation type="journal article" date="2019" name="Int. J. Syst. Evol. Microbiol.">
        <title>The Global Catalogue of Microorganisms (GCM) 10K type strain sequencing project: providing services to taxonomists for standard genome sequencing and annotation.</title>
        <authorList>
            <consortium name="The Broad Institute Genomics Platform"/>
            <consortium name="The Broad Institute Genome Sequencing Center for Infectious Disease"/>
            <person name="Wu L."/>
            <person name="Ma J."/>
        </authorList>
    </citation>
    <scope>NUCLEOTIDE SEQUENCE [LARGE SCALE GENOMIC DNA]</scope>
    <source>
        <strain evidence="3">JCM 30742</strain>
    </source>
</reference>
<protein>
    <submittedName>
        <fullName evidence="2">SUF system NifU family Fe-S cluster assembly protein</fullName>
    </submittedName>
</protein>
<dbReference type="Gene3D" id="3.90.1010.10">
    <property type="match status" value="1"/>
</dbReference>
<dbReference type="RefSeq" id="WP_345152486.1">
    <property type="nucleotide sequence ID" value="NZ_BAABEO010000023.1"/>
</dbReference>
<evidence type="ECO:0000259" key="1">
    <source>
        <dbReference type="Pfam" id="PF01592"/>
    </source>
</evidence>